<dbReference type="Proteomes" id="UP000324517">
    <property type="component" value="Unassembled WGS sequence"/>
</dbReference>
<feature type="transmembrane region" description="Helical" evidence="1">
    <location>
        <begin position="68"/>
        <end position="96"/>
    </location>
</feature>
<name>A0A5D4T902_9BACI</name>
<dbReference type="RefSeq" id="WP_148979371.1">
    <property type="nucleotide sequence ID" value="NZ_JBNILI010000016.1"/>
</dbReference>
<protein>
    <submittedName>
        <fullName evidence="2">ABC transporter permease</fullName>
    </submittedName>
</protein>
<keyword evidence="1" id="KW-1133">Transmembrane helix</keyword>
<organism evidence="2 3">
    <name type="scientific">Sutcliffiella horikoshii</name>
    <dbReference type="NCBI Taxonomy" id="79883"/>
    <lineage>
        <taxon>Bacteria</taxon>
        <taxon>Bacillati</taxon>
        <taxon>Bacillota</taxon>
        <taxon>Bacilli</taxon>
        <taxon>Bacillales</taxon>
        <taxon>Bacillaceae</taxon>
        <taxon>Sutcliffiella</taxon>
    </lineage>
</organism>
<evidence type="ECO:0000313" key="2">
    <source>
        <dbReference type="EMBL" id="TYS71715.1"/>
    </source>
</evidence>
<keyword evidence="1" id="KW-0812">Transmembrane</keyword>
<dbReference type="AlphaFoldDB" id="A0A5D4T902"/>
<comment type="caution">
    <text evidence="2">The sequence shown here is derived from an EMBL/GenBank/DDBJ whole genome shotgun (WGS) entry which is preliminary data.</text>
</comment>
<accession>A0A5D4T902</accession>
<sequence length="107" mass="11245">MSGDGVVWSVLLLSLIVLNFLAINLYKKGKMSLWGSGLIIGLLGPIIAFISGFVFVKIEHSMGGSGVGAAFGAAFIGIVIAGNGIVYIIIGIISVIKNFIKQRNLNH</sequence>
<proteinExistence type="predicted"/>
<feature type="transmembrane region" description="Helical" evidence="1">
    <location>
        <begin position="33"/>
        <end position="56"/>
    </location>
</feature>
<evidence type="ECO:0000313" key="3">
    <source>
        <dbReference type="Proteomes" id="UP000324517"/>
    </source>
</evidence>
<evidence type="ECO:0000256" key="1">
    <source>
        <dbReference type="SAM" id="Phobius"/>
    </source>
</evidence>
<keyword evidence="1" id="KW-0472">Membrane</keyword>
<reference evidence="2 3" key="1">
    <citation type="submission" date="2019-08" db="EMBL/GenBank/DDBJ databases">
        <title>Bacillus genomes from the desert of Cuatro Cienegas, Coahuila.</title>
        <authorList>
            <person name="Olmedo-Alvarez G."/>
        </authorList>
    </citation>
    <scope>NUCLEOTIDE SEQUENCE [LARGE SCALE GENOMIC DNA]</scope>
    <source>
        <strain evidence="2 3">CH98b_3T</strain>
    </source>
</reference>
<dbReference type="EMBL" id="VTET01000005">
    <property type="protein sequence ID" value="TYS71715.1"/>
    <property type="molecule type" value="Genomic_DNA"/>
</dbReference>
<feature type="transmembrane region" description="Helical" evidence="1">
    <location>
        <begin position="6"/>
        <end position="26"/>
    </location>
</feature>
<gene>
    <name evidence="2" type="ORF">FZC75_11150</name>
</gene>